<name>A0ABT1AM57_9RALS</name>
<feature type="region of interest" description="Disordered" evidence="1">
    <location>
        <begin position="76"/>
        <end position="96"/>
    </location>
</feature>
<evidence type="ECO:0000313" key="4">
    <source>
        <dbReference type="Proteomes" id="UP001162811"/>
    </source>
</evidence>
<dbReference type="RefSeq" id="WP_252681778.1">
    <property type="nucleotide sequence ID" value="NZ_JAMXHT010000005.1"/>
</dbReference>
<accession>A0ABT1AM57</accession>
<keyword evidence="2" id="KW-0472">Membrane</keyword>
<proteinExistence type="predicted"/>
<keyword evidence="2" id="KW-0812">Transmembrane</keyword>
<feature type="transmembrane region" description="Helical" evidence="2">
    <location>
        <begin position="55"/>
        <end position="76"/>
    </location>
</feature>
<comment type="caution">
    <text evidence="3">The sequence shown here is derived from an EMBL/GenBank/DDBJ whole genome shotgun (WGS) entry which is preliminary data.</text>
</comment>
<reference evidence="3" key="1">
    <citation type="submission" date="2022-06" db="EMBL/GenBank/DDBJ databases">
        <authorList>
            <person name="Lu C.-H."/>
        </authorList>
    </citation>
    <scope>NUCLEOTIDE SEQUENCE</scope>
    <source>
        <strain evidence="3">21MJYT02-11</strain>
    </source>
</reference>
<evidence type="ECO:0000313" key="3">
    <source>
        <dbReference type="EMBL" id="MCO5399517.1"/>
    </source>
</evidence>
<keyword evidence="2" id="KW-1133">Transmembrane helix</keyword>
<gene>
    <name evidence="3" type="ORF">NG900_15070</name>
</gene>
<evidence type="ECO:0008006" key="5">
    <source>
        <dbReference type="Google" id="ProtNLM"/>
    </source>
</evidence>
<reference evidence="3" key="2">
    <citation type="journal article" date="2023" name="Front. Microbiol.">
        <title>Ralstonia chuxiongensis sp. nov., Ralstonia mojiangensis sp. nov., and Ralstonia soli sp. nov., isolated from tobacco fields, are three novel species in the family Burkholderiaceae.</title>
        <authorList>
            <person name="Lu C.H."/>
            <person name="Zhang Y.Y."/>
            <person name="Jiang N."/>
            <person name="Chen W."/>
            <person name="Shao X."/>
            <person name="Zhao Z.M."/>
            <person name="Lu W.L."/>
            <person name="Hu X."/>
            <person name="Xi Y.X."/>
            <person name="Zou S.Y."/>
            <person name="Wei Q.J."/>
            <person name="Lin Z.L."/>
            <person name="Gong L."/>
            <person name="Gai X.T."/>
            <person name="Zhang L.Q."/>
            <person name="Li J.Y."/>
            <person name="Jin Y."/>
            <person name="Xia Z.Y."/>
        </authorList>
    </citation>
    <scope>NUCLEOTIDE SEQUENCE</scope>
    <source>
        <strain evidence="3">21MJYT02-11</strain>
    </source>
</reference>
<sequence length="96" mass="10231">MPNMQPHPTHHTRPPRAHRDAMPTPMSYHASRGKWHAYPAGSTSREPEMVCAQTVFYVARGVAVLLAAVAVGMGAMSDDTANAPNPPPASSQATAR</sequence>
<organism evidence="3 4">
    <name type="scientific">Ralstonia soli</name>
    <dbReference type="NCBI Taxonomy" id="2953896"/>
    <lineage>
        <taxon>Bacteria</taxon>
        <taxon>Pseudomonadati</taxon>
        <taxon>Pseudomonadota</taxon>
        <taxon>Betaproteobacteria</taxon>
        <taxon>Burkholderiales</taxon>
        <taxon>Burkholderiaceae</taxon>
        <taxon>Ralstonia</taxon>
    </lineage>
</organism>
<feature type="region of interest" description="Disordered" evidence="1">
    <location>
        <begin position="1"/>
        <end position="44"/>
    </location>
</feature>
<dbReference type="Proteomes" id="UP001162811">
    <property type="component" value="Unassembled WGS sequence"/>
</dbReference>
<protein>
    <recommendedName>
        <fullName evidence="5">Transmembrane protein</fullName>
    </recommendedName>
</protein>
<dbReference type="EMBL" id="JAMXHT010000005">
    <property type="protein sequence ID" value="MCO5399517.1"/>
    <property type="molecule type" value="Genomic_DNA"/>
</dbReference>
<keyword evidence="4" id="KW-1185">Reference proteome</keyword>
<evidence type="ECO:0000256" key="1">
    <source>
        <dbReference type="SAM" id="MobiDB-lite"/>
    </source>
</evidence>
<evidence type="ECO:0000256" key="2">
    <source>
        <dbReference type="SAM" id="Phobius"/>
    </source>
</evidence>